<proteinExistence type="inferred from homology"/>
<dbReference type="InterPro" id="IPR052348">
    <property type="entry name" value="Metallopeptidase_M50B"/>
</dbReference>
<evidence type="ECO:0000256" key="8">
    <source>
        <dbReference type="ARBA" id="ARBA00022801"/>
    </source>
</evidence>
<evidence type="ECO:0000256" key="9">
    <source>
        <dbReference type="ARBA" id="ARBA00022833"/>
    </source>
</evidence>
<dbReference type="GO" id="GO:0008237">
    <property type="term" value="F:metallopeptidase activity"/>
    <property type="evidence" value="ECO:0007669"/>
    <property type="project" value="UniProtKB-KW"/>
</dbReference>
<dbReference type="GO" id="GO:0006508">
    <property type="term" value="P:proteolysis"/>
    <property type="evidence" value="ECO:0007669"/>
    <property type="project" value="UniProtKB-KW"/>
</dbReference>
<dbReference type="Pfam" id="PF02163">
    <property type="entry name" value="Peptidase_M50"/>
    <property type="match status" value="1"/>
</dbReference>
<dbReference type="Proteomes" id="UP000177907">
    <property type="component" value="Unassembled WGS sequence"/>
</dbReference>
<evidence type="ECO:0000313" key="16">
    <source>
        <dbReference type="Proteomes" id="UP000177907"/>
    </source>
</evidence>
<evidence type="ECO:0000256" key="2">
    <source>
        <dbReference type="ARBA" id="ARBA00004651"/>
    </source>
</evidence>
<comment type="subcellular location">
    <subcellularLocation>
        <location evidence="2">Cell membrane</location>
        <topology evidence="2">Multi-pass membrane protein</topology>
    </subcellularLocation>
</comment>
<keyword evidence="12 13" id="KW-0472">Membrane</keyword>
<keyword evidence="8" id="KW-0378">Hydrolase</keyword>
<keyword evidence="5" id="KW-0645">Protease</keyword>
<feature type="transmembrane region" description="Helical" evidence="13">
    <location>
        <begin position="93"/>
        <end position="116"/>
    </location>
</feature>
<accession>A0A1F6NXV6</accession>
<evidence type="ECO:0000256" key="3">
    <source>
        <dbReference type="ARBA" id="ARBA00007931"/>
    </source>
</evidence>
<comment type="cofactor">
    <cofactor evidence="1">
        <name>Zn(2+)</name>
        <dbReference type="ChEBI" id="CHEBI:29105"/>
    </cofactor>
</comment>
<evidence type="ECO:0000313" key="15">
    <source>
        <dbReference type="EMBL" id="OGH88759.1"/>
    </source>
</evidence>
<evidence type="ECO:0000256" key="4">
    <source>
        <dbReference type="ARBA" id="ARBA00022475"/>
    </source>
</evidence>
<keyword evidence="11" id="KW-0482">Metalloprotease</keyword>
<dbReference type="GO" id="GO:0046872">
    <property type="term" value="F:metal ion binding"/>
    <property type="evidence" value="ECO:0007669"/>
    <property type="project" value="UniProtKB-KW"/>
</dbReference>
<dbReference type="InterPro" id="IPR008915">
    <property type="entry name" value="Peptidase_M50"/>
</dbReference>
<evidence type="ECO:0000256" key="6">
    <source>
        <dbReference type="ARBA" id="ARBA00022692"/>
    </source>
</evidence>
<dbReference type="PANTHER" id="PTHR35864">
    <property type="entry name" value="ZINC METALLOPROTEASE MJ0611-RELATED"/>
    <property type="match status" value="1"/>
</dbReference>
<evidence type="ECO:0000256" key="7">
    <source>
        <dbReference type="ARBA" id="ARBA00022723"/>
    </source>
</evidence>
<evidence type="ECO:0000259" key="14">
    <source>
        <dbReference type="Pfam" id="PF02163"/>
    </source>
</evidence>
<dbReference type="STRING" id="1798704.A3J93_01555"/>
<keyword evidence="7" id="KW-0479">Metal-binding</keyword>
<evidence type="ECO:0000256" key="1">
    <source>
        <dbReference type="ARBA" id="ARBA00001947"/>
    </source>
</evidence>
<feature type="transmembrane region" description="Helical" evidence="13">
    <location>
        <begin position="53"/>
        <end position="72"/>
    </location>
</feature>
<organism evidence="15 16">
    <name type="scientific">Candidatus Magasanikbacteria bacterium RIFOXYC2_FULL_42_28</name>
    <dbReference type="NCBI Taxonomy" id="1798704"/>
    <lineage>
        <taxon>Bacteria</taxon>
        <taxon>Candidatus Magasanikiibacteriota</taxon>
    </lineage>
</organism>
<keyword evidence="4" id="KW-1003">Cell membrane</keyword>
<dbReference type="CDD" id="cd06158">
    <property type="entry name" value="S2P-M50_like_1"/>
    <property type="match status" value="1"/>
</dbReference>
<sequence length="200" mass="22359">MGIISLVFYFLVIIPSAIIHEYAHGWMADRLGDPTARLAGRLTIDPRVHIDPIGTIAMPLVLGLLSGGRFLFAYAKPVPFNPYNLRYHKWGPAMVGIAGPLANFMLALVFALLIRVLPVTNFSQLLAVVVQANLVLMVFNLVPIPPLDGSKILYAILPDSMQHIKIFLDRYGFMLLMVFIFFLSNLISPIINWLFNLLLN</sequence>
<comment type="similarity">
    <text evidence="3">Belongs to the peptidase M50B family.</text>
</comment>
<dbReference type="InterPro" id="IPR044537">
    <property type="entry name" value="Rip2-like"/>
</dbReference>
<dbReference type="EMBL" id="MFQZ01000001">
    <property type="protein sequence ID" value="OGH88759.1"/>
    <property type="molecule type" value="Genomic_DNA"/>
</dbReference>
<dbReference type="PANTHER" id="PTHR35864:SF1">
    <property type="entry name" value="ZINC METALLOPROTEASE YWHC-RELATED"/>
    <property type="match status" value="1"/>
</dbReference>
<keyword evidence="9" id="KW-0862">Zinc</keyword>
<evidence type="ECO:0000256" key="10">
    <source>
        <dbReference type="ARBA" id="ARBA00022989"/>
    </source>
</evidence>
<keyword evidence="10 13" id="KW-1133">Transmembrane helix</keyword>
<dbReference type="AlphaFoldDB" id="A0A1F6NXV6"/>
<feature type="transmembrane region" description="Helical" evidence="13">
    <location>
        <begin position="171"/>
        <end position="195"/>
    </location>
</feature>
<evidence type="ECO:0000256" key="12">
    <source>
        <dbReference type="ARBA" id="ARBA00023136"/>
    </source>
</evidence>
<reference evidence="15 16" key="1">
    <citation type="journal article" date="2016" name="Nat. Commun.">
        <title>Thousands of microbial genomes shed light on interconnected biogeochemical processes in an aquifer system.</title>
        <authorList>
            <person name="Anantharaman K."/>
            <person name="Brown C.T."/>
            <person name="Hug L.A."/>
            <person name="Sharon I."/>
            <person name="Castelle C.J."/>
            <person name="Probst A.J."/>
            <person name="Thomas B.C."/>
            <person name="Singh A."/>
            <person name="Wilkins M.J."/>
            <person name="Karaoz U."/>
            <person name="Brodie E.L."/>
            <person name="Williams K.H."/>
            <person name="Hubbard S.S."/>
            <person name="Banfield J.F."/>
        </authorList>
    </citation>
    <scope>NUCLEOTIDE SEQUENCE [LARGE SCALE GENOMIC DNA]</scope>
</reference>
<keyword evidence="6 13" id="KW-0812">Transmembrane</keyword>
<comment type="caution">
    <text evidence="15">The sequence shown here is derived from an EMBL/GenBank/DDBJ whole genome shotgun (WGS) entry which is preliminary data.</text>
</comment>
<evidence type="ECO:0000256" key="13">
    <source>
        <dbReference type="SAM" id="Phobius"/>
    </source>
</evidence>
<feature type="transmembrane region" description="Helical" evidence="13">
    <location>
        <begin position="122"/>
        <end position="142"/>
    </location>
</feature>
<evidence type="ECO:0000256" key="5">
    <source>
        <dbReference type="ARBA" id="ARBA00022670"/>
    </source>
</evidence>
<gene>
    <name evidence="15" type="ORF">A3J93_01555</name>
</gene>
<name>A0A1F6NXV6_9BACT</name>
<dbReference type="GO" id="GO:0005886">
    <property type="term" value="C:plasma membrane"/>
    <property type="evidence" value="ECO:0007669"/>
    <property type="project" value="UniProtKB-SubCell"/>
</dbReference>
<feature type="domain" description="Peptidase M50" evidence="14">
    <location>
        <begin position="121"/>
        <end position="177"/>
    </location>
</feature>
<evidence type="ECO:0000256" key="11">
    <source>
        <dbReference type="ARBA" id="ARBA00023049"/>
    </source>
</evidence>
<protein>
    <recommendedName>
        <fullName evidence="14">Peptidase M50 domain-containing protein</fullName>
    </recommendedName>
</protein>